<gene>
    <name evidence="1" type="ORF">ABB37_01319</name>
</gene>
<dbReference type="Proteomes" id="UP000037923">
    <property type="component" value="Unassembled WGS sequence"/>
</dbReference>
<reference evidence="1 2" key="1">
    <citation type="submission" date="2015-07" db="EMBL/GenBank/DDBJ databases">
        <title>High-quality genome of monoxenous trypanosomatid Leptomonas pyrrhocoris.</title>
        <authorList>
            <person name="Flegontov P."/>
            <person name="Butenko A."/>
            <person name="Firsov S."/>
            <person name="Vlcek C."/>
            <person name="Logacheva M.D."/>
            <person name="Field M."/>
            <person name="Filatov D."/>
            <person name="Flegontova O."/>
            <person name="Gerasimov E."/>
            <person name="Jackson A.P."/>
            <person name="Kelly S."/>
            <person name="Opperdoes F."/>
            <person name="O'Reilly A."/>
            <person name="Votypka J."/>
            <person name="Yurchenko V."/>
            <person name="Lukes J."/>
        </authorList>
    </citation>
    <scope>NUCLEOTIDE SEQUENCE [LARGE SCALE GENOMIC DNA]</scope>
    <source>
        <strain evidence="1">H10</strain>
    </source>
</reference>
<evidence type="ECO:0000313" key="2">
    <source>
        <dbReference type="Proteomes" id="UP000037923"/>
    </source>
</evidence>
<evidence type="ECO:0000313" key="1">
    <source>
        <dbReference type="EMBL" id="KPA84851.1"/>
    </source>
</evidence>
<accession>A0A0N0DZ46</accession>
<dbReference type="RefSeq" id="XP_015663290.1">
    <property type="nucleotide sequence ID" value="XM_015797770.1"/>
</dbReference>
<dbReference type="AlphaFoldDB" id="A0A0N0DZ46"/>
<keyword evidence="2" id="KW-1185">Reference proteome</keyword>
<dbReference type="EMBL" id="LGTL01000002">
    <property type="protein sequence ID" value="KPA84851.1"/>
    <property type="molecule type" value="Genomic_DNA"/>
</dbReference>
<comment type="caution">
    <text evidence="1">The sequence shown here is derived from an EMBL/GenBank/DDBJ whole genome shotgun (WGS) entry which is preliminary data.</text>
</comment>
<proteinExistence type="predicted"/>
<name>A0A0N0DZ46_LEPPY</name>
<sequence length="94" mass="11440">MKHKRFLFSVLRRMKKVRRRWQMRTNTRVFFEYACDCAFYCFLSPLKYFDIAVAQPTLFLLFYKISIHGKKQKPTRSTNISTHVAPVVFLFFYI</sequence>
<dbReference type="VEuPathDB" id="TriTrypDB:LpyrH10_02_2930"/>
<dbReference type="GeneID" id="26901614"/>
<organism evidence="1 2">
    <name type="scientific">Leptomonas pyrrhocoris</name>
    <name type="common">Firebug parasite</name>
    <dbReference type="NCBI Taxonomy" id="157538"/>
    <lineage>
        <taxon>Eukaryota</taxon>
        <taxon>Discoba</taxon>
        <taxon>Euglenozoa</taxon>
        <taxon>Kinetoplastea</taxon>
        <taxon>Metakinetoplastina</taxon>
        <taxon>Trypanosomatida</taxon>
        <taxon>Trypanosomatidae</taxon>
        <taxon>Leishmaniinae</taxon>
        <taxon>Leptomonas</taxon>
    </lineage>
</organism>
<protein>
    <submittedName>
        <fullName evidence="1">Uncharacterized protein</fullName>
    </submittedName>
</protein>